<keyword evidence="4" id="KW-1003">Cell membrane</keyword>
<proteinExistence type="inferred from homology"/>
<keyword evidence="11 14" id="KW-0472">Membrane</keyword>
<feature type="transmembrane region" description="Helical" evidence="14">
    <location>
        <begin position="924"/>
        <end position="945"/>
    </location>
</feature>
<evidence type="ECO:0000313" key="16">
    <source>
        <dbReference type="EMBL" id="EDV20977.1"/>
    </source>
</evidence>
<name>B3S8M2_TRIAD</name>
<dbReference type="SUPFAM" id="SSF48403">
    <property type="entry name" value="Ankyrin repeat"/>
    <property type="match status" value="1"/>
</dbReference>
<feature type="domain" description="Nudix hydrolase" evidence="15">
    <location>
        <begin position="1435"/>
        <end position="1587"/>
    </location>
</feature>
<dbReference type="Gene3D" id="3.90.79.10">
    <property type="entry name" value="Nucleoside Triphosphate Pyrophosphohydrolase"/>
    <property type="match status" value="1"/>
</dbReference>
<feature type="transmembrane region" description="Helical" evidence="14">
    <location>
        <begin position="1067"/>
        <end position="1092"/>
    </location>
</feature>
<feature type="transmembrane region" description="Helical" evidence="14">
    <location>
        <begin position="951"/>
        <end position="971"/>
    </location>
</feature>
<dbReference type="Pfam" id="PF25969">
    <property type="entry name" value="NUDT9_N"/>
    <property type="match status" value="1"/>
</dbReference>
<dbReference type="RefSeq" id="XP_002116621.1">
    <property type="nucleotide sequence ID" value="XM_002116585.1"/>
</dbReference>
<dbReference type="InterPro" id="IPR041491">
    <property type="entry name" value="TRPM_SLOG"/>
</dbReference>
<dbReference type="CDD" id="cd03670">
    <property type="entry name" value="NUDIX_ADPRase_Nudt9"/>
    <property type="match status" value="1"/>
</dbReference>
<dbReference type="PANTHER" id="PTHR13800">
    <property type="entry name" value="TRANSIENT RECEPTOR POTENTIAL CATION CHANNEL, SUBFAMILY M, MEMBER 6"/>
    <property type="match status" value="1"/>
</dbReference>
<dbReference type="Proteomes" id="UP000009022">
    <property type="component" value="Unassembled WGS sequence"/>
</dbReference>
<reference evidence="16 17" key="1">
    <citation type="journal article" date="2008" name="Nature">
        <title>The Trichoplax genome and the nature of placozoans.</title>
        <authorList>
            <person name="Srivastava M."/>
            <person name="Begovic E."/>
            <person name="Chapman J."/>
            <person name="Putnam N.H."/>
            <person name="Hellsten U."/>
            <person name="Kawashima T."/>
            <person name="Kuo A."/>
            <person name="Mitros T."/>
            <person name="Salamov A."/>
            <person name="Carpenter M.L."/>
            <person name="Signorovitch A.Y."/>
            <person name="Moreno M.A."/>
            <person name="Kamm K."/>
            <person name="Grimwood J."/>
            <person name="Schmutz J."/>
            <person name="Shapiro H."/>
            <person name="Grigoriev I.V."/>
            <person name="Buss L.W."/>
            <person name="Schierwater B."/>
            <person name="Dellaporta S.L."/>
            <person name="Rokhsar D.S."/>
        </authorList>
    </citation>
    <scope>NUCLEOTIDE SEQUENCE [LARGE SCALE GENOMIC DNA]</scope>
    <source>
        <strain evidence="16 17">Grell-BS-1999</strain>
    </source>
</reference>
<evidence type="ECO:0000256" key="5">
    <source>
        <dbReference type="ARBA" id="ARBA00022568"/>
    </source>
</evidence>
<dbReference type="Pfam" id="PF00520">
    <property type="entry name" value="Ion_trans"/>
    <property type="match status" value="1"/>
</dbReference>
<evidence type="ECO:0000256" key="11">
    <source>
        <dbReference type="ARBA" id="ARBA00023136"/>
    </source>
</evidence>
<evidence type="ECO:0000256" key="7">
    <source>
        <dbReference type="ARBA" id="ARBA00022692"/>
    </source>
</evidence>
<feature type="transmembrane region" description="Helical" evidence="14">
    <location>
        <begin position="991"/>
        <end position="1013"/>
    </location>
</feature>
<dbReference type="InterPro" id="IPR005821">
    <property type="entry name" value="Ion_trans_dom"/>
</dbReference>
<keyword evidence="10" id="KW-0406">Ion transport</keyword>
<dbReference type="GO" id="GO:0099604">
    <property type="term" value="F:ligand-gated calcium channel activity"/>
    <property type="evidence" value="ECO:0000318"/>
    <property type="project" value="GO_Central"/>
</dbReference>
<feature type="region of interest" description="Disordered" evidence="13">
    <location>
        <begin position="1"/>
        <end position="32"/>
    </location>
</feature>
<dbReference type="EMBL" id="DS985256">
    <property type="protein sequence ID" value="EDV20977.1"/>
    <property type="molecule type" value="Genomic_DNA"/>
</dbReference>
<evidence type="ECO:0000256" key="8">
    <source>
        <dbReference type="ARBA" id="ARBA00022837"/>
    </source>
</evidence>
<dbReference type="GeneID" id="6757768"/>
<dbReference type="SUPFAM" id="SSF55811">
    <property type="entry name" value="Nudix"/>
    <property type="match status" value="1"/>
</dbReference>
<evidence type="ECO:0000256" key="4">
    <source>
        <dbReference type="ARBA" id="ARBA00022475"/>
    </source>
</evidence>
<dbReference type="OrthoDB" id="310870at2759"/>
<evidence type="ECO:0000256" key="1">
    <source>
        <dbReference type="ARBA" id="ARBA00004651"/>
    </source>
</evidence>
<dbReference type="GO" id="GO:0070588">
    <property type="term" value="P:calcium ion transmembrane transport"/>
    <property type="evidence" value="ECO:0000318"/>
    <property type="project" value="GO_Central"/>
</dbReference>
<keyword evidence="12" id="KW-0407">Ion channel</keyword>
<evidence type="ECO:0000259" key="15">
    <source>
        <dbReference type="PROSITE" id="PS51462"/>
    </source>
</evidence>
<evidence type="ECO:0000313" key="17">
    <source>
        <dbReference type="Proteomes" id="UP000009022"/>
    </source>
</evidence>
<dbReference type="InterPro" id="IPR015797">
    <property type="entry name" value="NUDIX_hydrolase-like_dom_sf"/>
</dbReference>
<dbReference type="PROSITE" id="PS51462">
    <property type="entry name" value="NUDIX"/>
    <property type="match status" value="1"/>
</dbReference>
<dbReference type="Pfam" id="PF25508">
    <property type="entry name" value="TRPM2"/>
    <property type="match status" value="1"/>
</dbReference>
<dbReference type="GO" id="GO:0005886">
    <property type="term" value="C:plasma membrane"/>
    <property type="evidence" value="ECO:0000318"/>
    <property type="project" value="GO_Central"/>
</dbReference>
<dbReference type="STRING" id="10228.B3S8M2"/>
<dbReference type="InParanoid" id="B3S8M2"/>
<accession>B3S8M2</accession>
<gene>
    <name evidence="16" type="ORF">TRIADDRAFT_60588</name>
</gene>
<feature type="transmembrane region" description="Helical" evidence="14">
    <location>
        <begin position="856"/>
        <end position="875"/>
    </location>
</feature>
<dbReference type="KEGG" id="tad:TRIADDRAFT_60588"/>
<dbReference type="InterPro" id="IPR057366">
    <property type="entry name" value="TRPM-like"/>
</dbReference>
<dbReference type="eggNOG" id="KOG3614">
    <property type="taxonomic scope" value="Eukaryota"/>
</dbReference>
<dbReference type="InterPro" id="IPR050927">
    <property type="entry name" value="TRPM"/>
</dbReference>
<sequence>MKRLDRIEPSPGPSHGRQRSSSSRRRTSSTSTLNFIDTMAGKQIANAKVKHFIVRNFRKKECNKFIKGKNWKNDPSDIKRCSCGRVESWHGTEHMQESVLSEERWNSKFHTVPKPTDAYGEIDFFANSQQRMERAKFIRVKDDTDPTMILRLLQDYWGLRKPNLVISVTGGAQKFKLVPKIREVFRRGLMKAAQSTGAYIISGGSHSGVMKYVGQAVRDSSLIRSGEGGENLVAIGIATWGTVLGKHELVDAEGSFPVRYRSQFRSGEIGAPLDPNHTHFILVDDGTVGRFGAEIGLRSKLEQTISEQKMHTYKFVGNHGFRIPVVCVVLEGGPNTMATVHAAIEQNTPGVVVAGSGRAANILAYAYNHTYAVVEKNINNEEVENHYLIPEFEDEVVEKIYQEFNWTQEKNEVACMNCLRQVKQCLQKKSMLTIYHAEDGDLDAAILEALMKANPSSQKTQLNLALTWNKIDIARDRIFCGKKWKSKDLETAMMTALVDNRVDFVKLFIGHGLDLNEFLTKKRLEELYQSFPKFSLFNQLLNEYRRNHKNDQQICLYAVGKVIGNLIGGGFTNPYVFYEEEYNEQTVTGKDEADCDVQVYDSDSSDEDDDKRANREFEDPYQHIFIWAVLRNRPEMAFYLWQKLHNPIAAALVAYTLFDRMAASAENVSSSDVAADLSQTANEFEELSIGVMNECYNTNEENAMLLLTKILPRWGDTTCLALADNAHSEIFIAHRCCQALLNNLWNGDIEGDTASWIVTITTCLPVILLSTNYVRFRSNIDHKPKSIRLAAKPNPNEAQNPTDVELVAAELADQEISDSAEQQAQAVIVTRGSSSKGQLCNFKRIPAFYKSPRTKFTINSISFFSFIILYAYMILSDFRSPYPGAAEYILIVWTFSLFVEELRQLIRSEAETFSKKLASYLSDLWNIADVVALAFVITAIVLRFFEQTRETGRIIYCLGFIIYCLRVLQIYSVSIHFGPLLVMIKKMLSDLVFFVVILGVFLVAYGVSSHAILHPNYPFNATIIQKIFYIPYFNIYGELFLAEIQGQNCPPGQNYTTDPTNCVANNWLVPVLFSLYLLITNILLINLLIAMFNNTFSLVQERSDLVWKFQRYDLIREYLERPALPPPFILISHLNLVIKSLRKNCKSHRYPVEKNSLKVKMTSRRLDQQLELWEFEAADAYWLQAESKKSDSIESRVRNSGERLEHMAAIIAAKGVGSKDSRLRPVTAMPDENSSMERIERRLADLDERTMEMFDAILEHLDAKEGLSSDRKRRLSQFRSLPIPPPSVTTLKLTDSVPIENEVGRYGHSVHKKARKSPYPGTAIQRFPVPDNAVNWEIPFPDYEPVVHTDDVVLAGPIWADPDILTLGPHHPDSIKILYNCLDPAYNVNRVSYEGDYMVVDGFPLNPEGRTGVKGRGLLGRWGPNHAADPIVTRWKRNVRGIVIENDKKVLEFVAIQRRDNHQWAIPGGMVEPGETISQTLKAEFSEEALGKLEKTPEESEQIKKHMDQIFQDGHVVYKGYVDDPRNTDHAWMETIAVNFHDNDGSVFNNFELQAGDDACAVRWQRVSSKVPLFASHSNILKQVAKLHEADF</sequence>
<evidence type="ECO:0000256" key="3">
    <source>
        <dbReference type="ARBA" id="ARBA00022448"/>
    </source>
</evidence>
<feature type="transmembrane region" description="Helical" evidence="14">
    <location>
        <begin position="754"/>
        <end position="774"/>
    </location>
</feature>
<evidence type="ECO:0000256" key="6">
    <source>
        <dbReference type="ARBA" id="ARBA00022673"/>
    </source>
</evidence>
<protein>
    <recommendedName>
        <fullName evidence="15">Nudix hydrolase domain-containing protein</fullName>
    </recommendedName>
</protein>
<dbReference type="PANTHER" id="PTHR13800:SF12">
    <property type="entry name" value="TRANSIENT RECEPTOR POTENTIAL CATION CHANNEL SUBFAMILY M MEMBER-LIKE 2"/>
    <property type="match status" value="1"/>
</dbReference>
<evidence type="ECO:0000256" key="13">
    <source>
        <dbReference type="SAM" id="MobiDB-lite"/>
    </source>
</evidence>
<evidence type="ECO:0000256" key="14">
    <source>
        <dbReference type="SAM" id="Phobius"/>
    </source>
</evidence>
<dbReference type="InterPro" id="IPR002153">
    <property type="entry name" value="TRPC_channel"/>
</dbReference>
<dbReference type="Pfam" id="PF00293">
    <property type="entry name" value="NUDIX"/>
    <property type="match status" value="1"/>
</dbReference>
<dbReference type="Pfam" id="PF18139">
    <property type="entry name" value="LSDAT_euk"/>
    <property type="match status" value="1"/>
</dbReference>
<keyword evidence="6" id="KW-0107">Calcium channel</keyword>
<evidence type="ECO:0000256" key="10">
    <source>
        <dbReference type="ARBA" id="ARBA00023065"/>
    </source>
</evidence>
<dbReference type="PhylomeDB" id="B3S8M2"/>
<dbReference type="GO" id="GO:0047631">
    <property type="term" value="F:ADP-ribose diphosphatase activity"/>
    <property type="evidence" value="ECO:0007669"/>
    <property type="project" value="UniProtKB-ARBA"/>
</dbReference>
<evidence type="ECO:0000256" key="12">
    <source>
        <dbReference type="ARBA" id="ARBA00023303"/>
    </source>
</evidence>
<keyword evidence="8" id="KW-0106">Calcium</keyword>
<keyword evidence="9 14" id="KW-1133">Transmembrane helix</keyword>
<dbReference type="PRINTS" id="PR01097">
    <property type="entry name" value="TRNSRECEPTRP"/>
</dbReference>
<keyword evidence="3" id="KW-0813">Transport</keyword>
<dbReference type="FunFam" id="3.90.79.10:FF:000021">
    <property type="entry name" value="ADP-ribose pyrophosphatase, mitochondrial isoform X1"/>
    <property type="match status" value="1"/>
</dbReference>
<keyword evidence="17" id="KW-1185">Reference proteome</keyword>
<keyword evidence="5" id="KW-0109">Calcium transport</keyword>
<organism evidence="16 17">
    <name type="scientific">Trichoplax adhaerens</name>
    <name type="common">Trichoplax reptans</name>
    <dbReference type="NCBI Taxonomy" id="10228"/>
    <lineage>
        <taxon>Eukaryota</taxon>
        <taxon>Metazoa</taxon>
        <taxon>Placozoa</taxon>
        <taxon>Uniplacotomia</taxon>
        <taxon>Trichoplacea</taxon>
        <taxon>Trichoplacidae</taxon>
        <taxon>Trichoplax</taxon>
    </lineage>
</organism>
<dbReference type="FunCoup" id="B3S8M2">
    <property type="interactions" value="271"/>
</dbReference>
<dbReference type="InterPro" id="IPR000086">
    <property type="entry name" value="NUDIX_hydrolase_dom"/>
</dbReference>
<comment type="subcellular location">
    <subcellularLocation>
        <location evidence="1">Cell membrane</location>
        <topology evidence="1">Multi-pass membrane protein</topology>
    </subcellularLocation>
</comment>
<dbReference type="OMA" id="EFLIYEP"/>
<evidence type="ECO:0000256" key="9">
    <source>
        <dbReference type="ARBA" id="ARBA00022989"/>
    </source>
</evidence>
<feature type="compositionally biased region" description="Basic residues" evidence="13">
    <location>
        <begin position="16"/>
        <end position="27"/>
    </location>
</feature>
<dbReference type="HOGENOM" id="CLU_001390_0_3_1"/>
<dbReference type="CTD" id="6757768"/>
<dbReference type="eggNOG" id="KOG4195">
    <property type="taxonomic scope" value="Eukaryota"/>
</dbReference>
<comment type="similarity">
    <text evidence="2">Belongs to the transient receptor (TC 1.A.4) family. LTrpC subfamily. TRPM2 sub-subfamily.</text>
</comment>
<evidence type="ECO:0000256" key="2">
    <source>
        <dbReference type="ARBA" id="ARBA00009501"/>
    </source>
</evidence>
<keyword evidence="7 14" id="KW-0812">Transmembrane</keyword>
<dbReference type="InterPro" id="IPR036770">
    <property type="entry name" value="Ankyrin_rpt-contain_sf"/>
</dbReference>